<dbReference type="GO" id="GO:0042254">
    <property type="term" value="P:ribosome biogenesis"/>
    <property type="evidence" value="ECO:0007669"/>
    <property type="project" value="UniProtKB-KW"/>
</dbReference>
<keyword evidence="4 11" id="KW-0677">Repeat</keyword>
<feature type="binding site" evidence="9">
    <location>
        <begin position="119"/>
        <end position="122"/>
    </location>
    <ligand>
        <name>GTP</name>
        <dbReference type="ChEBI" id="CHEBI:37565"/>
        <label>1</label>
    </ligand>
</feature>
<reference evidence="13 14" key="1">
    <citation type="submission" date="2014-08" db="EMBL/GenBank/DDBJ databases">
        <title>Clostridium innocuum, an unnegligible vancomycin-resistant pathogen causing extra-intestinal infections.</title>
        <authorList>
            <person name="Feng Y."/>
            <person name="Chiu C.-H."/>
        </authorList>
    </citation>
    <scope>NUCLEOTIDE SEQUENCE [LARGE SCALE GENOMIC DNA]</scope>
    <source>
        <strain evidence="13 14">AN88</strain>
    </source>
</reference>
<feature type="binding site" evidence="9">
    <location>
        <begin position="10"/>
        <end position="17"/>
    </location>
    <ligand>
        <name>GTP</name>
        <dbReference type="ChEBI" id="CHEBI:37565"/>
        <label>1</label>
    </ligand>
</feature>
<dbReference type="NCBIfam" id="TIGR00231">
    <property type="entry name" value="small_GTP"/>
    <property type="match status" value="2"/>
</dbReference>
<evidence type="ECO:0000313" key="14">
    <source>
        <dbReference type="Proteomes" id="UP000030008"/>
    </source>
</evidence>
<comment type="function">
    <text evidence="8 9 11">GTPase that plays an essential role in the late steps of ribosome biogenesis.</text>
</comment>
<dbReference type="InterPro" id="IPR031166">
    <property type="entry name" value="G_ENGA"/>
</dbReference>
<evidence type="ECO:0000256" key="7">
    <source>
        <dbReference type="ARBA" id="ARBA00032345"/>
    </source>
</evidence>
<comment type="subunit">
    <text evidence="9">Associates with the 50S ribosomal subunit.</text>
</comment>
<dbReference type="Gene3D" id="3.30.300.20">
    <property type="match status" value="1"/>
</dbReference>
<sequence length="436" mass="49041">MINGIVAIVGRPNVGKSTIFNRIIGERKSIVEDTPGVTRDRIYGKAEWLTREFRVIDTGGIQLANQDFQTEINMQVEIAIDEADCIVFVVSGKDGLTHDDEYVARLLHKTKKPVILAVNKVDDFAQNDAIYEFYSLGLGDPLAVSGAHGIGIGDVLDAVIHALPEKEKNEYDGMTKFCVIGRPNVGKSSLVNAILNQERVIVSNIEGTTRDAIDTPFKREGKEYVVIDTAGIRKRGKVYENIEKYSVLRAMSAIERSDVVLVVIDGEKGIRDQDKHVAGYAHEAGKGVIIVYNKWDAVEKDEQTMHTIEKEIRAQFLYLSYAPVLFVSALKKQRIHTILPVIDEVHDYSVLRIQTNVLNEVIMDAQLMTPPPTHKGQRLKIYYASQVSVAPPTFVLFVNDPELLHFSYKRYLENRLREAFGFTGTTLRILARERNR</sequence>
<dbReference type="GO" id="GO:0005525">
    <property type="term" value="F:GTP binding"/>
    <property type="evidence" value="ECO:0007669"/>
    <property type="project" value="UniProtKB-UniRule"/>
</dbReference>
<keyword evidence="6 9" id="KW-0342">GTP-binding</keyword>
<protein>
    <recommendedName>
        <fullName evidence="2 9">GTPase Der</fullName>
    </recommendedName>
    <alternativeName>
        <fullName evidence="7 9">GTP-binding protein EngA</fullName>
    </alternativeName>
</protein>
<dbReference type="GO" id="GO:0043022">
    <property type="term" value="F:ribosome binding"/>
    <property type="evidence" value="ECO:0007669"/>
    <property type="project" value="TreeGrafter"/>
</dbReference>
<evidence type="ECO:0000313" key="13">
    <source>
        <dbReference type="EMBL" id="KGJ53830.1"/>
    </source>
</evidence>
<dbReference type="InterPro" id="IPR005225">
    <property type="entry name" value="Small_GTP-bd"/>
</dbReference>
<dbReference type="PROSITE" id="PS51712">
    <property type="entry name" value="G_ENGA"/>
    <property type="match status" value="2"/>
</dbReference>
<dbReference type="Pfam" id="PF01926">
    <property type="entry name" value="MMR_HSR1"/>
    <property type="match status" value="2"/>
</dbReference>
<feature type="binding site" evidence="9">
    <location>
        <begin position="293"/>
        <end position="296"/>
    </location>
    <ligand>
        <name>GTP</name>
        <dbReference type="ChEBI" id="CHEBI:37565"/>
        <label>2</label>
    </ligand>
</feature>
<evidence type="ECO:0000256" key="11">
    <source>
        <dbReference type="RuleBase" id="RU004481"/>
    </source>
</evidence>
<evidence type="ECO:0000256" key="8">
    <source>
        <dbReference type="ARBA" id="ARBA00053470"/>
    </source>
</evidence>
<dbReference type="InterPro" id="IPR006073">
    <property type="entry name" value="GTP-bd"/>
</dbReference>
<accession>A0A099I812</accession>
<feature type="binding site" evidence="9">
    <location>
        <begin position="228"/>
        <end position="232"/>
    </location>
    <ligand>
        <name>GTP</name>
        <dbReference type="ChEBI" id="CHEBI:37565"/>
        <label>2</label>
    </ligand>
</feature>
<dbReference type="PRINTS" id="PR00326">
    <property type="entry name" value="GTP1OBG"/>
</dbReference>
<dbReference type="PIRSF" id="PIRSF006485">
    <property type="entry name" value="GTP-binding_EngA"/>
    <property type="match status" value="1"/>
</dbReference>
<feature type="domain" description="EngA-type G" evidence="12">
    <location>
        <begin position="175"/>
        <end position="350"/>
    </location>
</feature>
<evidence type="ECO:0000256" key="4">
    <source>
        <dbReference type="ARBA" id="ARBA00022737"/>
    </source>
</evidence>
<evidence type="ECO:0000259" key="12">
    <source>
        <dbReference type="PROSITE" id="PS51712"/>
    </source>
</evidence>
<dbReference type="InterPro" id="IPR032859">
    <property type="entry name" value="KH_dom-like"/>
</dbReference>
<feature type="domain" description="EngA-type G" evidence="12">
    <location>
        <begin position="4"/>
        <end position="167"/>
    </location>
</feature>
<evidence type="ECO:0000256" key="9">
    <source>
        <dbReference type="HAMAP-Rule" id="MF_00195"/>
    </source>
</evidence>
<dbReference type="EMBL" id="JQIF01000032">
    <property type="protein sequence ID" value="KGJ53830.1"/>
    <property type="molecule type" value="Genomic_DNA"/>
</dbReference>
<dbReference type="Pfam" id="PF14714">
    <property type="entry name" value="KH_dom-like"/>
    <property type="match status" value="1"/>
</dbReference>
<dbReference type="HAMAP" id="MF_00195">
    <property type="entry name" value="GTPase_Der"/>
    <property type="match status" value="1"/>
</dbReference>
<dbReference type="PANTHER" id="PTHR43834:SF6">
    <property type="entry name" value="GTPASE DER"/>
    <property type="match status" value="1"/>
</dbReference>
<dbReference type="FunFam" id="3.40.50.300:FF:000057">
    <property type="entry name" value="GTPase Der"/>
    <property type="match status" value="1"/>
</dbReference>
<evidence type="ECO:0000256" key="5">
    <source>
        <dbReference type="ARBA" id="ARBA00022741"/>
    </source>
</evidence>
<dbReference type="SUPFAM" id="SSF52540">
    <property type="entry name" value="P-loop containing nucleoside triphosphate hydrolases"/>
    <property type="match status" value="2"/>
</dbReference>
<dbReference type="InterPro" id="IPR016484">
    <property type="entry name" value="GTPase_Der"/>
</dbReference>
<feature type="binding site" evidence="9">
    <location>
        <begin position="57"/>
        <end position="61"/>
    </location>
    <ligand>
        <name>GTP</name>
        <dbReference type="ChEBI" id="CHEBI:37565"/>
        <label>1</label>
    </ligand>
</feature>
<dbReference type="FunFam" id="3.30.300.20:FF:000004">
    <property type="entry name" value="GTPase Der"/>
    <property type="match status" value="1"/>
</dbReference>
<dbReference type="AlphaFoldDB" id="A0A099I812"/>
<comment type="caution">
    <text evidence="13">The sequence shown here is derived from an EMBL/GenBank/DDBJ whole genome shotgun (WGS) entry which is preliminary data.</text>
</comment>
<dbReference type="InterPro" id="IPR027417">
    <property type="entry name" value="P-loop_NTPase"/>
</dbReference>
<dbReference type="PANTHER" id="PTHR43834">
    <property type="entry name" value="GTPASE DER"/>
    <property type="match status" value="1"/>
</dbReference>
<evidence type="ECO:0000256" key="2">
    <source>
        <dbReference type="ARBA" id="ARBA00020953"/>
    </source>
</evidence>
<keyword evidence="5 9" id="KW-0547">Nucleotide-binding</keyword>
<dbReference type="CDD" id="cd01894">
    <property type="entry name" value="EngA1"/>
    <property type="match status" value="1"/>
</dbReference>
<evidence type="ECO:0000256" key="1">
    <source>
        <dbReference type="ARBA" id="ARBA00008279"/>
    </source>
</evidence>
<dbReference type="NCBIfam" id="TIGR03594">
    <property type="entry name" value="GTPase_EngA"/>
    <property type="match status" value="1"/>
</dbReference>
<dbReference type="Gene3D" id="3.40.50.300">
    <property type="entry name" value="P-loop containing nucleotide triphosphate hydrolases"/>
    <property type="match status" value="2"/>
</dbReference>
<dbReference type="CDD" id="cd01895">
    <property type="entry name" value="EngA2"/>
    <property type="match status" value="1"/>
</dbReference>
<evidence type="ECO:0000256" key="3">
    <source>
        <dbReference type="ARBA" id="ARBA00022517"/>
    </source>
</evidence>
<comment type="similarity">
    <text evidence="1 9 10 11">Belongs to the TRAFAC class TrmE-Era-EngA-EngB-Septin-like GTPase superfamily. EngA (Der) GTPase family.</text>
</comment>
<evidence type="ECO:0000256" key="10">
    <source>
        <dbReference type="PROSITE-ProRule" id="PRU01049"/>
    </source>
</evidence>
<keyword evidence="3 9" id="KW-0690">Ribosome biogenesis</keyword>
<organism evidence="13 14">
    <name type="scientific">Clostridium innocuum</name>
    <dbReference type="NCBI Taxonomy" id="1522"/>
    <lineage>
        <taxon>Bacteria</taxon>
        <taxon>Bacillati</taxon>
        <taxon>Bacillota</taxon>
        <taxon>Clostridia</taxon>
        <taxon>Eubacteriales</taxon>
        <taxon>Clostridiaceae</taxon>
        <taxon>Clostridium</taxon>
    </lineage>
</organism>
<proteinExistence type="inferred from homology"/>
<dbReference type="RefSeq" id="WP_044904759.1">
    <property type="nucleotide sequence ID" value="NZ_JAQCQO010000008.1"/>
</dbReference>
<evidence type="ECO:0000256" key="6">
    <source>
        <dbReference type="ARBA" id="ARBA00023134"/>
    </source>
</evidence>
<feature type="binding site" evidence="9">
    <location>
        <begin position="181"/>
        <end position="188"/>
    </location>
    <ligand>
        <name>GTP</name>
        <dbReference type="ChEBI" id="CHEBI:37565"/>
        <label>2</label>
    </ligand>
</feature>
<dbReference type="Proteomes" id="UP000030008">
    <property type="component" value="Unassembled WGS sequence"/>
</dbReference>
<dbReference type="FunFam" id="3.40.50.300:FF:000040">
    <property type="entry name" value="GTPase Der"/>
    <property type="match status" value="1"/>
</dbReference>
<name>A0A099I812_CLOIN</name>
<gene>
    <name evidence="13" type="primary">engA</name>
    <name evidence="9" type="synonym">der</name>
    <name evidence="13" type="ORF">CIAN88_07110</name>
</gene>
<dbReference type="InterPro" id="IPR015946">
    <property type="entry name" value="KH_dom-like_a/b"/>
</dbReference>